<gene>
    <name evidence="3" type="ORF">Fcan01_16149</name>
</gene>
<evidence type="ECO:0000313" key="3">
    <source>
        <dbReference type="EMBL" id="OXA48422.1"/>
    </source>
</evidence>
<feature type="transmembrane region" description="Helical" evidence="2">
    <location>
        <begin position="263"/>
        <end position="285"/>
    </location>
</feature>
<feature type="transmembrane region" description="Helical" evidence="2">
    <location>
        <begin position="171"/>
        <end position="193"/>
    </location>
</feature>
<comment type="caution">
    <text evidence="3">The sequence shown here is derived from an EMBL/GenBank/DDBJ whole genome shotgun (WGS) entry which is preliminary data.</text>
</comment>
<dbReference type="EMBL" id="LNIX01000011">
    <property type="protein sequence ID" value="OXA48422.1"/>
    <property type="molecule type" value="Genomic_DNA"/>
</dbReference>
<organism evidence="3 4">
    <name type="scientific">Folsomia candida</name>
    <name type="common">Springtail</name>
    <dbReference type="NCBI Taxonomy" id="158441"/>
    <lineage>
        <taxon>Eukaryota</taxon>
        <taxon>Metazoa</taxon>
        <taxon>Ecdysozoa</taxon>
        <taxon>Arthropoda</taxon>
        <taxon>Hexapoda</taxon>
        <taxon>Collembola</taxon>
        <taxon>Entomobryomorpha</taxon>
        <taxon>Isotomoidea</taxon>
        <taxon>Isotomidae</taxon>
        <taxon>Proisotominae</taxon>
        <taxon>Folsomia</taxon>
    </lineage>
</organism>
<feature type="transmembrane region" description="Helical" evidence="2">
    <location>
        <begin position="419"/>
        <end position="439"/>
    </location>
</feature>
<feature type="transmembrane region" description="Helical" evidence="2">
    <location>
        <begin position="306"/>
        <end position="333"/>
    </location>
</feature>
<sequence length="508" mass="57968">MQAAGSLRKRRRRNLAKVSGLGIHGYEERSDYFDASKLFSGSDGTTFLDEDEIALGLANDHGSSRATSVGSSSFSSGRTRPTRFAFPPTNIDLERGEGGADWGNSTPSRPPTGEPGSSKSLRPNLLSLRAVARLRQICIVGALVWALPWRYDTNTRRVLRHSPAVHKIWSAVWFIFAIQNSVLLIYQFYSFFARVQLDNGSYRPVFMNSFCVFWYLYSISLNTLMFTYREKFRNYINTLLAFNEECVDRYVIHLDDLEDHGNAVLKVCIPANFIQLLLSCTLYLFMPFQPWYLTSYVYEPGNPQWWLLLGALQEWIMAGQTIAVFCLLAWMSVAHGNSVEFWLMEAHQNNDTGYTTGHLRQAHSVIEMYRSLQVLTGLLNECIAPTAFPIMKVVNWTALISCGYVLIRSMNNKFIEEFPAILTYPFGVVICVCCSYGMLQISAEMFDMATSFLNSWSQTKHKNLRRIMTSCATLRINVGRFYFVTVNTTVTYFQKTFDYIIDCIITFP</sequence>
<feature type="region of interest" description="Disordered" evidence="1">
    <location>
        <begin position="59"/>
        <end position="121"/>
    </location>
</feature>
<evidence type="ECO:0000313" key="4">
    <source>
        <dbReference type="Proteomes" id="UP000198287"/>
    </source>
</evidence>
<keyword evidence="2" id="KW-0812">Transmembrane</keyword>
<keyword evidence="2" id="KW-0472">Membrane</keyword>
<proteinExistence type="predicted"/>
<accession>A0A226DSE4</accession>
<feature type="transmembrane region" description="Helical" evidence="2">
    <location>
        <begin position="205"/>
        <end position="228"/>
    </location>
</feature>
<dbReference type="Proteomes" id="UP000198287">
    <property type="component" value="Unassembled WGS sequence"/>
</dbReference>
<keyword evidence="2" id="KW-1133">Transmembrane helix</keyword>
<dbReference type="AlphaFoldDB" id="A0A226DSE4"/>
<evidence type="ECO:0000256" key="2">
    <source>
        <dbReference type="SAM" id="Phobius"/>
    </source>
</evidence>
<name>A0A226DSE4_FOLCA</name>
<keyword evidence="4" id="KW-1185">Reference proteome</keyword>
<reference evidence="3 4" key="1">
    <citation type="submission" date="2015-12" db="EMBL/GenBank/DDBJ databases">
        <title>The genome of Folsomia candida.</title>
        <authorList>
            <person name="Faddeeva A."/>
            <person name="Derks M.F."/>
            <person name="Anvar Y."/>
            <person name="Smit S."/>
            <person name="Van Straalen N."/>
            <person name="Roelofs D."/>
        </authorList>
    </citation>
    <scope>NUCLEOTIDE SEQUENCE [LARGE SCALE GENOMIC DNA]</scope>
    <source>
        <strain evidence="3 4">VU population</strain>
        <tissue evidence="3">Whole body</tissue>
    </source>
</reference>
<protein>
    <recommendedName>
        <fullName evidence="5">Gustatory receptor</fullName>
    </recommendedName>
</protein>
<evidence type="ECO:0000256" key="1">
    <source>
        <dbReference type="SAM" id="MobiDB-lite"/>
    </source>
</evidence>
<evidence type="ECO:0008006" key="5">
    <source>
        <dbReference type="Google" id="ProtNLM"/>
    </source>
</evidence>
<dbReference type="OrthoDB" id="8268880at2759"/>
<feature type="compositionally biased region" description="Low complexity" evidence="1">
    <location>
        <begin position="64"/>
        <end position="83"/>
    </location>
</feature>